<feature type="transmembrane region" description="Helical" evidence="5">
    <location>
        <begin position="29"/>
        <end position="51"/>
    </location>
</feature>
<dbReference type="InterPro" id="IPR009760">
    <property type="entry name" value="DUF1328"/>
</dbReference>
<reference evidence="6 7" key="1">
    <citation type="submission" date="2017-01" db="EMBL/GenBank/DDBJ databases">
        <authorList>
            <person name="Mah S.A."/>
            <person name="Swanson W.J."/>
            <person name="Moy G.W."/>
            <person name="Vacquier V.D."/>
        </authorList>
    </citation>
    <scope>NUCLEOTIDE SEQUENCE [LARGE SCALE GENOMIC DNA]</scope>
    <source>
        <strain evidence="6 7">DSM 26375</strain>
    </source>
</reference>
<dbReference type="RefSeq" id="WP_076533260.1">
    <property type="nucleotide sequence ID" value="NZ_BMEH01000007.1"/>
</dbReference>
<gene>
    <name evidence="6" type="ORF">SAMN05421774_107152</name>
</gene>
<evidence type="ECO:0000313" key="7">
    <source>
        <dbReference type="Proteomes" id="UP000186141"/>
    </source>
</evidence>
<evidence type="ECO:0000256" key="5">
    <source>
        <dbReference type="HAMAP-Rule" id="MF_01361"/>
    </source>
</evidence>
<evidence type="ECO:0000256" key="3">
    <source>
        <dbReference type="ARBA" id="ARBA00022989"/>
    </source>
</evidence>
<dbReference type="OrthoDB" id="8021162at2"/>
<protein>
    <recommendedName>
        <fullName evidence="5">UPF0391 membrane protein SAMN05421774_107152</fullName>
    </recommendedName>
</protein>
<evidence type="ECO:0000313" key="6">
    <source>
        <dbReference type="EMBL" id="SIT18492.1"/>
    </source>
</evidence>
<comment type="similarity">
    <text evidence="5">Belongs to the UPF0391 family.</text>
</comment>
<dbReference type="HAMAP" id="MF_01361">
    <property type="entry name" value="UPF0391"/>
    <property type="match status" value="1"/>
</dbReference>
<evidence type="ECO:0000256" key="4">
    <source>
        <dbReference type="ARBA" id="ARBA00023136"/>
    </source>
</evidence>
<dbReference type="PIRSF" id="PIRSF036466">
    <property type="entry name" value="UCP036466"/>
    <property type="match status" value="1"/>
</dbReference>
<keyword evidence="2 5" id="KW-0812">Transmembrane</keyword>
<sequence>MLGWAITFLVVALIAGVLGFGGIAGTSVGIAKVLFFIFIILFVISLVARAVKGRPPV</sequence>
<accession>A0A1N7Q6K3</accession>
<dbReference type="Pfam" id="PF07043">
    <property type="entry name" value="DUF1328"/>
    <property type="match status" value="1"/>
</dbReference>
<evidence type="ECO:0000256" key="1">
    <source>
        <dbReference type="ARBA" id="ARBA00022475"/>
    </source>
</evidence>
<dbReference type="GO" id="GO:0005886">
    <property type="term" value="C:plasma membrane"/>
    <property type="evidence" value="ECO:0007669"/>
    <property type="project" value="UniProtKB-SubCell"/>
</dbReference>
<dbReference type="STRING" id="1086013.SAMN05421774_107152"/>
<dbReference type="NCBIfam" id="NF010229">
    <property type="entry name" value="PRK13682.1-4"/>
    <property type="match status" value="1"/>
</dbReference>
<keyword evidence="4 5" id="KW-0472">Membrane</keyword>
<dbReference type="NCBIfam" id="NF010226">
    <property type="entry name" value="PRK13682.1-1"/>
    <property type="match status" value="1"/>
</dbReference>
<dbReference type="EMBL" id="FTOT01000007">
    <property type="protein sequence ID" value="SIT18492.1"/>
    <property type="molecule type" value="Genomic_DNA"/>
</dbReference>
<dbReference type="AlphaFoldDB" id="A0A1N7Q6K3"/>
<dbReference type="NCBIfam" id="NF010228">
    <property type="entry name" value="PRK13682.1-3"/>
    <property type="match status" value="1"/>
</dbReference>
<dbReference type="Proteomes" id="UP000186141">
    <property type="component" value="Unassembled WGS sequence"/>
</dbReference>
<proteinExistence type="inferred from homology"/>
<comment type="subcellular location">
    <subcellularLocation>
        <location evidence="5">Cell membrane</location>
        <topology evidence="5">Single-pass membrane protein</topology>
    </subcellularLocation>
</comment>
<keyword evidence="1 5" id="KW-1003">Cell membrane</keyword>
<keyword evidence="7" id="KW-1185">Reference proteome</keyword>
<name>A0A1N7Q6K3_9RHOB</name>
<organism evidence="6 7">
    <name type="scientific">Gemmobacter megaterium</name>
    <dbReference type="NCBI Taxonomy" id="1086013"/>
    <lineage>
        <taxon>Bacteria</taxon>
        <taxon>Pseudomonadati</taxon>
        <taxon>Pseudomonadota</taxon>
        <taxon>Alphaproteobacteria</taxon>
        <taxon>Rhodobacterales</taxon>
        <taxon>Paracoccaceae</taxon>
        <taxon>Gemmobacter</taxon>
    </lineage>
</organism>
<keyword evidence="3 5" id="KW-1133">Transmembrane helix</keyword>
<evidence type="ECO:0000256" key="2">
    <source>
        <dbReference type="ARBA" id="ARBA00022692"/>
    </source>
</evidence>